<reference evidence="10 11" key="1">
    <citation type="journal article" date="2019" name="Nat. Microbiol.">
        <title>Mediterranean grassland soil C-N compound turnover is dependent on rainfall and depth, and is mediated by genomically divergent microorganisms.</title>
        <authorList>
            <person name="Diamond S."/>
            <person name="Andeer P.F."/>
            <person name="Li Z."/>
            <person name="Crits-Christoph A."/>
            <person name="Burstein D."/>
            <person name="Anantharaman K."/>
            <person name="Lane K.R."/>
            <person name="Thomas B.C."/>
            <person name="Pan C."/>
            <person name="Northen T.R."/>
            <person name="Banfield J.F."/>
        </authorList>
    </citation>
    <scope>NUCLEOTIDE SEQUENCE [LARGE SCALE GENOMIC DNA]</scope>
    <source>
        <strain evidence="10">WS_11</strain>
    </source>
</reference>
<feature type="active site" description="Proton acceptor" evidence="8">
    <location>
        <position position="318"/>
    </location>
</feature>
<dbReference type="PANTHER" id="PTHR21090:SF5">
    <property type="entry name" value="PENTAFUNCTIONAL AROM POLYPEPTIDE"/>
    <property type="match status" value="1"/>
</dbReference>
<gene>
    <name evidence="8 10" type="primary">aroA</name>
    <name evidence="10" type="ORF">E6K81_07035</name>
</gene>
<comment type="subunit">
    <text evidence="8">Monomer.</text>
</comment>
<dbReference type="FunFam" id="3.65.10.10:FF:000005">
    <property type="entry name" value="3-phosphoshikimate 1-carboxyvinyltransferase"/>
    <property type="match status" value="1"/>
</dbReference>
<evidence type="ECO:0000256" key="4">
    <source>
        <dbReference type="ARBA" id="ARBA00022605"/>
    </source>
</evidence>
<dbReference type="InterPro" id="IPR036968">
    <property type="entry name" value="Enolpyruvate_Tfrase_sf"/>
</dbReference>
<dbReference type="Proteomes" id="UP000319771">
    <property type="component" value="Unassembled WGS sequence"/>
</dbReference>
<comment type="similarity">
    <text evidence="2 8">Belongs to the EPSP synthase family.</text>
</comment>
<evidence type="ECO:0000256" key="1">
    <source>
        <dbReference type="ARBA" id="ARBA00004811"/>
    </source>
</evidence>
<evidence type="ECO:0000256" key="7">
    <source>
        <dbReference type="ARBA" id="ARBA00044633"/>
    </source>
</evidence>
<dbReference type="UniPathway" id="UPA00053">
    <property type="reaction ID" value="UER00089"/>
</dbReference>
<feature type="binding site" evidence="8">
    <location>
        <position position="88"/>
    </location>
    <ligand>
        <name>phosphoenolpyruvate</name>
        <dbReference type="ChEBI" id="CHEBI:58702"/>
    </ligand>
</feature>
<dbReference type="EMBL" id="VBPB01000103">
    <property type="protein sequence ID" value="TMQ72578.1"/>
    <property type="molecule type" value="Genomic_DNA"/>
</dbReference>
<feature type="binding site" evidence="8">
    <location>
        <position position="349"/>
    </location>
    <ligand>
        <name>phosphoenolpyruvate</name>
        <dbReference type="ChEBI" id="CHEBI:58702"/>
    </ligand>
</feature>
<dbReference type="PIRSF" id="PIRSF000505">
    <property type="entry name" value="EPSPS"/>
    <property type="match status" value="1"/>
</dbReference>
<comment type="pathway">
    <text evidence="1 8">Metabolic intermediate biosynthesis; chorismate biosynthesis; chorismate from D-erythrose 4-phosphate and phosphoenolpyruvate: step 6/7.</text>
</comment>
<feature type="binding site" evidence="8">
    <location>
        <position position="390"/>
    </location>
    <ligand>
        <name>phosphoenolpyruvate</name>
        <dbReference type="ChEBI" id="CHEBI:58702"/>
    </ligand>
</feature>
<evidence type="ECO:0000256" key="3">
    <source>
        <dbReference type="ARBA" id="ARBA00022490"/>
    </source>
</evidence>
<dbReference type="PROSITE" id="PS00885">
    <property type="entry name" value="EPSP_SYNTHASE_2"/>
    <property type="match status" value="1"/>
</dbReference>
<feature type="binding site" evidence="8">
    <location>
        <position position="18"/>
    </location>
    <ligand>
        <name>3-phosphoshikimate</name>
        <dbReference type="ChEBI" id="CHEBI:145989"/>
    </ligand>
</feature>
<protein>
    <recommendedName>
        <fullName evidence="8">3-phosphoshikimate 1-carboxyvinyltransferase</fullName>
        <ecNumber evidence="8">2.5.1.19</ecNumber>
    </recommendedName>
    <alternativeName>
        <fullName evidence="8">5-enolpyruvylshikimate-3-phosphate synthase</fullName>
        <shortName evidence="8">EPSP synthase</shortName>
        <shortName evidence="8">EPSPS</shortName>
    </alternativeName>
</protein>
<dbReference type="InterPro" id="IPR023193">
    <property type="entry name" value="EPSP_synthase_CS"/>
</dbReference>
<keyword evidence="6 8" id="KW-0057">Aromatic amino acid biosynthesis</keyword>
<dbReference type="InterPro" id="IPR006264">
    <property type="entry name" value="EPSP_synthase"/>
</dbReference>
<evidence type="ECO:0000259" key="9">
    <source>
        <dbReference type="Pfam" id="PF00275"/>
    </source>
</evidence>
<dbReference type="GO" id="GO:0009423">
    <property type="term" value="P:chorismate biosynthetic process"/>
    <property type="evidence" value="ECO:0007669"/>
    <property type="project" value="UniProtKB-UniRule"/>
</dbReference>
<dbReference type="SUPFAM" id="SSF55205">
    <property type="entry name" value="EPT/RTPC-like"/>
    <property type="match status" value="1"/>
</dbReference>
<comment type="caution">
    <text evidence="10">The sequence shown here is derived from an EMBL/GenBank/DDBJ whole genome shotgun (WGS) entry which is preliminary data.</text>
</comment>
<feature type="binding site" evidence="8">
    <location>
        <position position="17"/>
    </location>
    <ligand>
        <name>3-phosphoshikimate</name>
        <dbReference type="ChEBI" id="CHEBI:145989"/>
    </ligand>
</feature>
<feature type="binding site" evidence="8">
    <location>
        <position position="318"/>
    </location>
    <ligand>
        <name>3-phosphoshikimate</name>
        <dbReference type="ChEBI" id="CHEBI:145989"/>
    </ligand>
</feature>
<evidence type="ECO:0000256" key="8">
    <source>
        <dbReference type="HAMAP-Rule" id="MF_00210"/>
    </source>
</evidence>
<dbReference type="InterPro" id="IPR013792">
    <property type="entry name" value="RNA3'P_cycl/enolpyr_Trfase_a/b"/>
</dbReference>
<feature type="binding site" evidence="8">
    <location>
        <position position="163"/>
    </location>
    <ligand>
        <name>3-phosphoshikimate</name>
        <dbReference type="ChEBI" id="CHEBI:145989"/>
    </ligand>
</feature>
<dbReference type="CDD" id="cd01556">
    <property type="entry name" value="EPSP_synthase"/>
    <property type="match status" value="1"/>
</dbReference>
<dbReference type="PANTHER" id="PTHR21090">
    <property type="entry name" value="AROM/DEHYDROQUINATE SYNTHASE"/>
    <property type="match status" value="1"/>
</dbReference>
<name>A0A538U9K9_UNCEI</name>
<dbReference type="GO" id="GO:0003866">
    <property type="term" value="F:3-phosphoshikimate 1-carboxyvinyltransferase activity"/>
    <property type="evidence" value="ECO:0007669"/>
    <property type="project" value="UniProtKB-UniRule"/>
</dbReference>
<feature type="binding site" evidence="8">
    <location>
        <position position="161"/>
    </location>
    <ligand>
        <name>3-phosphoshikimate</name>
        <dbReference type="ChEBI" id="CHEBI:145989"/>
    </ligand>
</feature>
<evidence type="ECO:0000313" key="11">
    <source>
        <dbReference type="Proteomes" id="UP000319771"/>
    </source>
</evidence>
<dbReference type="GO" id="GO:0009073">
    <property type="term" value="P:aromatic amino acid family biosynthetic process"/>
    <property type="evidence" value="ECO:0007669"/>
    <property type="project" value="UniProtKB-KW"/>
</dbReference>
<sequence length="441" mass="44429">MRPGRPLAGSFTPPGDKSITHRAYLMGWLARGETVVEGVNPGADCRATLAAAAALGAQVAVAPGGVRIVGCEGHPREAEGVLDCGNSGTTLRLLAGPLAALAGVSVLTGDASLRRRPVARIVEPLRRMGAQLWARDGDRLPPLVIRGAALSPLDLTLTVASAQVASCVLLAGMFATGVTTVALPGPARDHTERMLPAFGVPVRLGPARAGPPGGRTVSLTGPAHPVATRVRVPGDFSAAAFFLAAAAATPGSVVTARDVDLNPTRTGLLGVLERMGAQVERTHVREEGGEPVGDVTVTGPDRLKPCDIEAAQVPALVDEVPAWVVAATAARGRSRLCGAQELRVKESDRLAVLAAGLAGLGVAVEELPDGLVVTGGRVGGGRVAAADDHRIAMAFAVLAGRADGPVTVSGAAGIRTSYPGFAATLAALGGEVEGAGVEVGP</sequence>
<comment type="caution">
    <text evidence="8">Lacks conserved residue(s) required for the propagation of feature annotation.</text>
</comment>
<dbReference type="HAMAP" id="MF_00210">
    <property type="entry name" value="EPSP_synth"/>
    <property type="match status" value="1"/>
</dbReference>
<evidence type="ECO:0000256" key="6">
    <source>
        <dbReference type="ARBA" id="ARBA00023141"/>
    </source>
</evidence>
<dbReference type="NCBIfam" id="TIGR01356">
    <property type="entry name" value="aroA"/>
    <property type="match status" value="1"/>
</dbReference>
<dbReference type="InterPro" id="IPR001986">
    <property type="entry name" value="Enolpyruvate_Tfrase_dom"/>
</dbReference>
<comment type="function">
    <text evidence="8">Catalyzes the transfer of the enolpyruvyl moiety of phosphoenolpyruvate (PEP) to the 5-hydroxyl of shikimate-3-phosphate (S3P) to produce enolpyruvyl shikimate-3-phosphate and inorganic phosphate.</text>
</comment>
<keyword evidence="3 8" id="KW-0963">Cytoplasm</keyword>
<evidence type="ECO:0000256" key="2">
    <source>
        <dbReference type="ARBA" id="ARBA00009948"/>
    </source>
</evidence>
<evidence type="ECO:0000256" key="5">
    <source>
        <dbReference type="ARBA" id="ARBA00022679"/>
    </source>
</evidence>
<proteinExistence type="inferred from homology"/>
<feature type="binding site" evidence="8">
    <location>
        <position position="163"/>
    </location>
    <ligand>
        <name>phosphoenolpyruvate</name>
        <dbReference type="ChEBI" id="CHEBI:58702"/>
    </ligand>
</feature>
<dbReference type="Gene3D" id="3.65.10.10">
    <property type="entry name" value="Enolpyruvate transferase domain"/>
    <property type="match status" value="2"/>
</dbReference>
<keyword evidence="4 8" id="KW-0028">Amino-acid biosynthesis</keyword>
<accession>A0A538U9K9</accession>
<comment type="catalytic activity">
    <reaction evidence="7">
        <text>3-phosphoshikimate + phosphoenolpyruvate = 5-O-(1-carboxyvinyl)-3-phosphoshikimate + phosphate</text>
        <dbReference type="Rhea" id="RHEA:21256"/>
        <dbReference type="ChEBI" id="CHEBI:43474"/>
        <dbReference type="ChEBI" id="CHEBI:57701"/>
        <dbReference type="ChEBI" id="CHEBI:58702"/>
        <dbReference type="ChEBI" id="CHEBI:145989"/>
        <dbReference type="EC" id="2.5.1.19"/>
    </reaction>
    <physiologicalReaction direction="left-to-right" evidence="7">
        <dbReference type="Rhea" id="RHEA:21257"/>
    </physiologicalReaction>
</comment>
<organism evidence="10 11">
    <name type="scientific">Eiseniibacteriota bacterium</name>
    <dbReference type="NCBI Taxonomy" id="2212470"/>
    <lineage>
        <taxon>Bacteria</taxon>
        <taxon>Candidatus Eiseniibacteriota</taxon>
    </lineage>
</organism>
<dbReference type="EC" id="2.5.1.19" evidence="8"/>
<feature type="domain" description="Enolpyruvate transferase" evidence="9">
    <location>
        <begin position="2"/>
        <end position="425"/>
    </location>
</feature>
<feature type="binding site" evidence="8">
    <location>
        <position position="345"/>
    </location>
    <ligand>
        <name>3-phosphoshikimate</name>
        <dbReference type="ChEBI" id="CHEBI:145989"/>
    </ligand>
</feature>
<feature type="binding site" evidence="8">
    <location>
        <position position="22"/>
    </location>
    <ligand>
        <name>3-phosphoshikimate</name>
        <dbReference type="ChEBI" id="CHEBI:145989"/>
    </ligand>
</feature>
<dbReference type="AlphaFoldDB" id="A0A538U9K9"/>
<dbReference type="Pfam" id="PF00275">
    <property type="entry name" value="EPSP_synthase"/>
    <property type="match status" value="1"/>
</dbReference>
<keyword evidence="5 8" id="KW-0808">Transferase</keyword>
<dbReference type="PROSITE" id="PS00104">
    <property type="entry name" value="EPSP_SYNTHASE_1"/>
    <property type="match status" value="1"/>
</dbReference>
<dbReference type="GO" id="GO:0005737">
    <property type="term" value="C:cytoplasm"/>
    <property type="evidence" value="ECO:0007669"/>
    <property type="project" value="UniProtKB-SubCell"/>
</dbReference>
<feature type="binding site" evidence="8">
    <location>
        <position position="116"/>
    </location>
    <ligand>
        <name>phosphoenolpyruvate</name>
        <dbReference type="ChEBI" id="CHEBI:58702"/>
    </ligand>
</feature>
<feature type="binding site" evidence="8">
    <location>
        <position position="17"/>
    </location>
    <ligand>
        <name>phosphoenolpyruvate</name>
        <dbReference type="ChEBI" id="CHEBI:58702"/>
    </ligand>
</feature>
<evidence type="ECO:0000313" key="10">
    <source>
        <dbReference type="EMBL" id="TMQ72578.1"/>
    </source>
</evidence>
<comment type="subcellular location">
    <subcellularLocation>
        <location evidence="8">Cytoplasm</location>
    </subcellularLocation>
</comment>
<dbReference type="GO" id="GO:0008652">
    <property type="term" value="P:amino acid biosynthetic process"/>
    <property type="evidence" value="ECO:0007669"/>
    <property type="project" value="UniProtKB-KW"/>
</dbReference>